<evidence type="ECO:0000259" key="2">
    <source>
        <dbReference type="PROSITE" id="PS51898"/>
    </source>
</evidence>
<dbReference type="GO" id="GO:0015074">
    <property type="term" value="P:DNA integration"/>
    <property type="evidence" value="ECO:0007669"/>
    <property type="project" value="InterPro"/>
</dbReference>
<keyword evidence="1" id="KW-0233">DNA recombination</keyword>
<name>A0A2T1D3Z3_9CYAN</name>
<gene>
    <name evidence="3" type="ORF">C7B65_25060</name>
</gene>
<dbReference type="GO" id="GO:0003677">
    <property type="term" value="F:DNA binding"/>
    <property type="evidence" value="ECO:0007669"/>
    <property type="project" value="InterPro"/>
</dbReference>
<organism evidence="3 4">
    <name type="scientific">Phormidesmis priestleyi ULC007</name>
    <dbReference type="NCBI Taxonomy" id="1920490"/>
    <lineage>
        <taxon>Bacteria</taxon>
        <taxon>Bacillati</taxon>
        <taxon>Cyanobacteriota</taxon>
        <taxon>Cyanophyceae</taxon>
        <taxon>Leptolyngbyales</taxon>
        <taxon>Leptolyngbyaceae</taxon>
        <taxon>Phormidesmis</taxon>
    </lineage>
</organism>
<reference evidence="3 4" key="2">
    <citation type="submission" date="2018-03" db="EMBL/GenBank/DDBJ databases">
        <title>The ancient ancestry and fast evolution of plastids.</title>
        <authorList>
            <person name="Moore K.R."/>
            <person name="Magnabosco C."/>
            <person name="Momper L."/>
            <person name="Gold D.A."/>
            <person name="Bosak T."/>
            <person name="Fournier G.P."/>
        </authorList>
    </citation>
    <scope>NUCLEOTIDE SEQUENCE [LARGE SCALE GENOMIC DNA]</scope>
    <source>
        <strain evidence="3 4">ULC007</strain>
    </source>
</reference>
<dbReference type="InterPro" id="IPR013762">
    <property type="entry name" value="Integrase-like_cat_sf"/>
</dbReference>
<dbReference type="GO" id="GO:0006310">
    <property type="term" value="P:DNA recombination"/>
    <property type="evidence" value="ECO:0007669"/>
    <property type="project" value="UniProtKB-KW"/>
</dbReference>
<evidence type="ECO:0000256" key="1">
    <source>
        <dbReference type="ARBA" id="ARBA00023172"/>
    </source>
</evidence>
<evidence type="ECO:0000313" key="3">
    <source>
        <dbReference type="EMBL" id="PSB15134.1"/>
    </source>
</evidence>
<accession>A0A2T1D3Z3</accession>
<proteinExistence type="predicted"/>
<keyword evidence="4" id="KW-1185">Reference proteome</keyword>
<dbReference type="AlphaFoldDB" id="A0A2T1D3Z3"/>
<dbReference type="Gene3D" id="1.10.443.10">
    <property type="entry name" value="Intergrase catalytic core"/>
    <property type="match status" value="1"/>
</dbReference>
<reference evidence="3 4" key="1">
    <citation type="submission" date="2018-02" db="EMBL/GenBank/DDBJ databases">
        <authorList>
            <person name="Cohen D.B."/>
            <person name="Kent A.D."/>
        </authorList>
    </citation>
    <scope>NUCLEOTIDE SEQUENCE [LARGE SCALE GENOMIC DNA]</scope>
    <source>
        <strain evidence="3 4">ULC007</strain>
    </source>
</reference>
<sequence>MTQLSASCKWSKKSGLIDGNPFQGMASEIKLEKPNGEEEEETNPFTREERDRIIAAFKANRYYERYAPLVEFLFFTGCRPSEALALQWKHIGRQVITFQRVLIYDGRKLVTQDRLKRQNLRKFSINAQLAEIIAAIKPENRNPESLVFPSRESRLN</sequence>
<dbReference type="InterPro" id="IPR011010">
    <property type="entry name" value="DNA_brk_join_enz"/>
</dbReference>
<evidence type="ECO:0000313" key="4">
    <source>
        <dbReference type="Proteomes" id="UP000238634"/>
    </source>
</evidence>
<dbReference type="OrthoDB" id="530235at2"/>
<feature type="domain" description="Tyr recombinase" evidence="2">
    <location>
        <begin position="40"/>
        <end position="156"/>
    </location>
</feature>
<dbReference type="PROSITE" id="PS51898">
    <property type="entry name" value="TYR_RECOMBINASE"/>
    <property type="match status" value="1"/>
</dbReference>
<dbReference type="EMBL" id="PVWG01000068">
    <property type="protein sequence ID" value="PSB15134.1"/>
    <property type="molecule type" value="Genomic_DNA"/>
</dbReference>
<comment type="caution">
    <text evidence="3">The sequence shown here is derived from an EMBL/GenBank/DDBJ whole genome shotgun (WGS) entry which is preliminary data.</text>
</comment>
<dbReference type="InterPro" id="IPR002104">
    <property type="entry name" value="Integrase_catalytic"/>
</dbReference>
<dbReference type="Proteomes" id="UP000238634">
    <property type="component" value="Unassembled WGS sequence"/>
</dbReference>
<dbReference type="SUPFAM" id="SSF56349">
    <property type="entry name" value="DNA breaking-rejoining enzymes"/>
    <property type="match status" value="1"/>
</dbReference>
<protein>
    <recommendedName>
        <fullName evidence="2">Tyr recombinase domain-containing protein</fullName>
    </recommendedName>
</protein>